<organism evidence="4 5">
    <name type="scientific">Burkholderia ambifaria IOP40-10</name>
    <dbReference type="NCBI Taxonomy" id="396596"/>
    <lineage>
        <taxon>Bacteria</taxon>
        <taxon>Pseudomonadati</taxon>
        <taxon>Pseudomonadota</taxon>
        <taxon>Betaproteobacteria</taxon>
        <taxon>Burkholderiales</taxon>
        <taxon>Burkholderiaceae</taxon>
        <taxon>Burkholderia</taxon>
        <taxon>Burkholderia cepacia complex</taxon>
    </lineage>
</organism>
<proteinExistence type="predicted"/>
<dbReference type="PANTHER" id="PTHR33420">
    <property type="entry name" value="FIMBRIAL SUBUNIT ELFA-RELATED"/>
    <property type="match status" value="1"/>
</dbReference>
<dbReference type="InterPro" id="IPR036937">
    <property type="entry name" value="Adhesion_dom_fimbrial_sf"/>
</dbReference>
<accession>B1FEA1</accession>
<dbReference type="PANTHER" id="PTHR33420:SF3">
    <property type="entry name" value="FIMBRIAL SUBUNIT ELFA"/>
    <property type="match status" value="1"/>
</dbReference>
<feature type="region of interest" description="Disordered" evidence="2">
    <location>
        <begin position="114"/>
        <end position="136"/>
    </location>
</feature>
<dbReference type="PATRIC" id="fig|396596.7.peg.5432"/>
<dbReference type="InterPro" id="IPR050263">
    <property type="entry name" value="Bact_Fimbrial_Adh_Pro"/>
</dbReference>
<evidence type="ECO:0000256" key="2">
    <source>
        <dbReference type="SAM" id="MobiDB-lite"/>
    </source>
</evidence>
<dbReference type="Pfam" id="PF00419">
    <property type="entry name" value="Fimbrial"/>
    <property type="match status" value="1"/>
</dbReference>
<reference evidence="4 5" key="1">
    <citation type="submission" date="2008-03" db="EMBL/GenBank/DDBJ databases">
        <title>Sequencing of the draft genome and assembly of Burkholderia ambifaria IOP40-10.</title>
        <authorList>
            <consortium name="US DOE Joint Genome Institute (JGI-PGF)"/>
            <person name="Copeland A."/>
            <person name="Lucas S."/>
            <person name="Lapidus A."/>
            <person name="Glavina del Rio T."/>
            <person name="Dalin E."/>
            <person name="Tice H."/>
            <person name="Bruce D."/>
            <person name="Goodwin L."/>
            <person name="Pitluck S."/>
            <person name="Larimer F."/>
            <person name="Land M.L."/>
            <person name="Hauser L."/>
            <person name="Tiedje J."/>
            <person name="Richardson P."/>
        </authorList>
    </citation>
    <scope>NUCLEOTIDE SEQUENCE [LARGE SCALE GENOMIC DNA]</scope>
    <source>
        <strain evidence="4 5">IOP40-10</strain>
    </source>
</reference>
<name>B1FEA1_9BURK</name>
<evidence type="ECO:0000256" key="1">
    <source>
        <dbReference type="ARBA" id="ARBA00022729"/>
    </source>
</evidence>
<dbReference type="InterPro" id="IPR008966">
    <property type="entry name" value="Adhesion_dom_sf"/>
</dbReference>
<comment type="caution">
    <text evidence="4">The sequence shown here is derived from an EMBL/GenBank/DDBJ whole genome shotgun (WGS) entry which is preliminary data.</text>
</comment>
<dbReference type="GO" id="GO:0009289">
    <property type="term" value="C:pilus"/>
    <property type="evidence" value="ECO:0007669"/>
    <property type="project" value="InterPro"/>
</dbReference>
<gene>
    <name evidence="4" type="ORF">BamIOP4010DRAFT_2361</name>
</gene>
<dbReference type="SUPFAM" id="SSF49401">
    <property type="entry name" value="Bacterial adhesins"/>
    <property type="match status" value="1"/>
</dbReference>
<sequence>MVALSLCATHAFADGDSTADITFKGSIKVPPCTINQVPNVNLGTDIEMTKFKGAGSQSDPVPFQVSMTCPAGIKALSYKLTPAGGSQPVSDGKDGEMTLSGSSTASGVAVKIMDGDGSNHDPIPLGQNNPVGDRYDPSKFDQTVKLNYLADYVQTADNVKGGEADAQAQFTLSYE</sequence>
<dbReference type="AlphaFoldDB" id="B1FEA1"/>
<feature type="domain" description="Fimbrial-type adhesion" evidence="3">
    <location>
        <begin position="21"/>
        <end position="174"/>
    </location>
</feature>
<dbReference type="Gene3D" id="2.60.40.1090">
    <property type="entry name" value="Fimbrial-type adhesion domain"/>
    <property type="match status" value="1"/>
</dbReference>
<protein>
    <submittedName>
        <fullName evidence="4">Fimbrial protein</fullName>
    </submittedName>
</protein>
<dbReference type="InterPro" id="IPR000259">
    <property type="entry name" value="Adhesion_dom_fimbrial"/>
</dbReference>
<evidence type="ECO:0000313" key="5">
    <source>
        <dbReference type="Proteomes" id="UP000005463"/>
    </source>
</evidence>
<dbReference type="EMBL" id="ABLC01000046">
    <property type="protein sequence ID" value="EDT04128.1"/>
    <property type="molecule type" value="Genomic_DNA"/>
</dbReference>
<keyword evidence="1" id="KW-0732">Signal</keyword>
<evidence type="ECO:0000259" key="3">
    <source>
        <dbReference type="Pfam" id="PF00419"/>
    </source>
</evidence>
<evidence type="ECO:0000313" key="4">
    <source>
        <dbReference type="EMBL" id="EDT04128.1"/>
    </source>
</evidence>
<dbReference type="GO" id="GO:0043709">
    <property type="term" value="P:cell adhesion involved in single-species biofilm formation"/>
    <property type="evidence" value="ECO:0007669"/>
    <property type="project" value="TreeGrafter"/>
</dbReference>
<dbReference type="Proteomes" id="UP000005463">
    <property type="component" value="Unassembled WGS sequence"/>
</dbReference>